<gene>
    <name evidence="2" type="ORF">H4P12_05425</name>
</gene>
<evidence type="ECO:0000313" key="2">
    <source>
        <dbReference type="EMBL" id="MBC9246163.1"/>
    </source>
</evidence>
<dbReference type="AlphaFoldDB" id="A0A926G5J0"/>
<proteinExistence type="predicted"/>
<reference evidence="2" key="1">
    <citation type="submission" date="2020-08" db="EMBL/GenBank/DDBJ databases">
        <title>Paracoccus amoyensis sp. nov., isolated from the surface seawater at coast of Xiamen, Fujian.</title>
        <authorList>
            <person name="Lyu L."/>
        </authorList>
    </citation>
    <scope>NUCLEOTIDE SEQUENCE</scope>
    <source>
        <strain evidence="2">11-3</strain>
    </source>
</reference>
<feature type="transmembrane region" description="Helical" evidence="1">
    <location>
        <begin position="200"/>
        <end position="222"/>
    </location>
</feature>
<evidence type="ECO:0000313" key="3">
    <source>
        <dbReference type="Proteomes" id="UP000608594"/>
    </source>
</evidence>
<accession>A0A926G5J0</accession>
<evidence type="ECO:0000256" key="1">
    <source>
        <dbReference type="SAM" id="Phobius"/>
    </source>
</evidence>
<dbReference type="EMBL" id="JACOQL010000002">
    <property type="protein sequence ID" value="MBC9246163.1"/>
    <property type="molecule type" value="Genomic_DNA"/>
</dbReference>
<feature type="transmembrane region" description="Helical" evidence="1">
    <location>
        <begin position="149"/>
        <end position="173"/>
    </location>
</feature>
<sequence length="273" mass="30924">MFVQRRNQNFVQAAGTTLALIYHQTVYNLRTEHRNAIVGLLLTILQSAIFLMAFLLIYFIMGIRNSPIRGDFMMYMMSGIFLFMVHVQTAGAVSGSHSITGALNKHQPLSPAILIASSALAVLYRQTISCVAILWLYHVLVAPVTVENWPGVLAMYLLAWFSGLCMGLVFLGIRPWSPRGSKILTTVFQRINMFGSGKMFVANLIPNAFIMWFLWNPLFHVIDQTRGFVFINYSPHKTDPYYAIWFSLATMMVGLLINFTTRKYESISWTAGE</sequence>
<keyword evidence="1" id="KW-0472">Membrane</keyword>
<feature type="transmembrane region" description="Helical" evidence="1">
    <location>
        <begin position="113"/>
        <end position="137"/>
    </location>
</feature>
<keyword evidence="3" id="KW-1185">Reference proteome</keyword>
<dbReference type="Proteomes" id="UP000608594">
    <property type="component" value="Unassembled WGS sequence"/>
</dbReference>
<dbReference type="RefSeq" id="WP_187792606.1">
    <property type="nucleotide sequence ID" value="NZ_JACOQL010000002.1"/>
</dbReference>
<keyword evidence="1" id="KW-1133">Transmembrane helix</keyword>
<keyword evidence="1" id="KW-0812">Transmembrane</keyword>
<feature type="transmembrane region" description="Helical" evidence="1">
    <location>
        <begin position="72"/>
        <end position="93"/>
    </location>
</feature>
<feature type="transmembrane region" description="Helical" evidence="1">
    <location>
        <begin position="37"/>
        <end position="60"/>
    </location>
</feature>
<comment type="caution">
    <text evidence="2">The sequence shown here is derived from an EMBL/GenBank/DDBJ whole genome shotgun (WGS) entry which is preliminary data.</text>
</comment>
<organism evidence="2 3">
    <name type="scientific">Paracoccus amoyensis</name>
    <dbReference type="NCBI Taxonomy" id="2760093"/>
    <lineage>
        <taxon>Bacteria</taxon>
        <taxon>Pseudomonadati</taxon>
        <taxon>Pseudomonadota</taxon>
        <taxon>Alphaproteobacteria</taxon>
        <taxon>Rhodobacterales</taxon>
        <taxon>Paracoccaceae</taxon>
        <taxon>Paracoccus</taxon>
    </lineage>
</organism>
<name>A0A926G5J0_9RHOB</name>
<feature type="transmembrane region" description="Helical" evidence="1">
    <location>
        <begin position="242"/>
        <end position="259"/>
    </location>
</feature>
<protein>
    <submittedName>
        <fullName evidence="2">ABC transporter</fullName>
    </submittedName>
</protein>